<dbReference type="PANTHER" id="PTHR43116:SF3">
    <property type="entry name" value="CLASS I PEPTIDE CHAIN RELEASE FACTOR"/>
    <property type="match status" value="1"/>
</dbReference>
<dbReference type="EMBL" id="JASKHM010000003">
    <property type="protein sequence ID" value="MEQ4481996.1"/>
    <property type="molecule type" value="Genomic_DNA"/>
</dbReference>
<name>A0ABV1KPQ2_9BACL</name>
<keyword evidence="7" id="KW-0175">Coiled coil</keyword>
<evidence type="ECO:0000313" key="10">
    <source>
        <dbReference type="Proteomes" id="UP001493487"/>
    </source>
</evidence>
<dbReference type="InterPro" id="IPR004374">
    <property type="entry name" value="PrfB"/>
</dbReference>
<dbReference type="RefSeq" id="WP_232185326.1">
    <property type="nucleotide sequence ID" value="NZ_JAIOAP010000004.1"/>
</dbReference>
<dbReference type="SMART" id="SM00937">
    <property type="entry name" value="PCRF"/>
    <property type="match status" value="1"/>
</dbReference>
<dbReference type="PROSITE" id="PS00745">
    <property type="entry name" value="RF_PROK_I"/>
    <property type="match status" value="1"/>
</dbReference>
<reference evidence="9 10" key="1">
    <citation type="journal article" date="2023" name="Genome Announc.">
        <title>Pan-Genome Analyses of the Genus Cohnella and Proposal of the Novel Species Cohnella silvisoli sp. nov., Isolated from Forest Soil.</title>
        <authorList>
            <person name="Wang C."/>
            <person name="Mao L."/>
            <person name="Bao G."/>
            <person name="Zhu H."/>
        </authorList>
    </citation>
    <scope>NUCLEOTIDE SEQUENCE [LARGE SCALE GENOMIC DNA]</scope>
    <source>
        <strain evidence="9 10">NL03-T5-1</strain>
    </source>
</reference>
<dbReference type="HAMAP" id="MF_00094">
    <property type="entry name" value="Rel_fac_2"/>
    <property type="match status" value="1"/>
</dbReference>
<protein>
    <recommendedName>
        <fullName evidence="3 6">Peptide chain release factor 2</fullName>
        <shortName evidence="6">RF-2</shortName>
    </recommendedName>
</protein>
<evidence type="ECO:0000259" key="8">
    <source>
        <dbReference type="PROSITE" id="PS00745"/>
    </source>
</evidence>
<dbReference type="InterPro" id="IPR000352">
    <property type="entry name" value="Pep_chain_release_fac_I"/>
</dbReference>
<evidence type="ECO:0000313" key="9">
    <source>
        <dbReference type="EMBL" id="MEQ4481996.1"/>
    </source>
</evidence>
<dbReference type="PANTHER" id="PTHR43116">
    <property type="entry name" value="PEPTIDE CHAIN RELEASE FACTOR 2"/>
    <property type="match status" value="1"/>
</dbReference>
<evidence type="ECO:0000256" key="5">
    <source>
        <dbReference type="ARBA" id="ARBA00022917"/>
    </source>
</evidence>
<comment type="similarity">
    <text evidence="2 6">Belongs to the prokaryotic/mitochondrial release factor family.</text>
</comment>
<dbReference type="Gene3D" id="3.30.70.1660">
    <property type="match status" value="1"/>
</dbReference>
<accession>A0ABV1KPQ2</accession>
<evidence type="ECO:0000256" key="4">
    <source>
        <dbReference type="ARBA" id="ARBA00022481"/>
    </source>
</evidence>
<comment type="caution">
    <text evidence="9">The sequence shown here is derived from an EMBL/GenBank/DDBJ whole genome shotgun (WGS) entry which is preliminary data.</text>
</comment>
<sequence>MFELDVTVKQDLRGNAKRLQQLRGSLDLDLKKEQIENYEVKMSDPNFWDDNEKAQAVIAEMNAIKSVVDQFEGLANEQQDLEDMLEILEEELDESMAVEWTQSVNAFTAKVDSFELQLLLNQPYDKLDAILELHPGAGGTESQDWAQMLYRMYTRWAEKRGFKVELLDYLPGDEAGIKSVTIQIRGHNAYGYLKAEKGVHRLVRISPFDASGRRHTSFVSCDVVPEINDEIHIEIRPEDLRVDTYRASGAGGQHINKTDSAIRLTHIPTGVVVACQTQRSQIQNREKAMKMLQSKLYELRIQEQQKELAEVRGEHMDIAWGSQIRSYVFHPYSMVKDHRTSVETGNVGAVMDGDLDAFIDGFLRSQIRQEAQ</sequence>
<comment type="PTM">
    <text evidence="6">Methylated by PrmC. Methylation increases the termination efficiency of RF2.</text>
</comment>
<comment type="subcellular location">
    <subcellularLocation>
        <location evidence="6">Cytoplasm</location>
    </subcellularLocation>
</comment>
<dbReference type="InterPro" id="IPR005139">
    <property type="entry name" value="PCRF"/>
</dbReference>
<feature type="coiled-coil region" evidence="7">
    <location>
        <begin position="71"/>
        <end position="98"/>
    </location>
</feature>
<evidence type="ECO:0000256" key="6">
    <source>
        <dbReference type="HAMAP-Rule" id="MF_00094"/>
    </source>
</evidence>
<dbReference type="SUPFAM" id="SSF75620">
    <property type="entry name" value="Release factor"/>
    <property type="match status" value="1"/>
</dbReference>
<feature type="modified residue" description="N5-methylglutamine" evidence="6">
    <location>
        <position position="253"/>
    </location>
</feature>
<evidence type="ECO:0000256" key="2">
    <source>
        <dbReference type="ARBA" id="ARBA00010835"/>
    </source>
</evidence>
<comment type="function">
    <text evidence="1 6">Peptide chain release factor 2 directs the termination of translation in response to the peptide chain termination codons UGA and UAA.</text>
</comment>
<organism evidence="9 10">
    <name type="scientific">Cohnella silvisoli</name>
    <dbReference type="NCBI Taxonomy" id="2873699"/>
    <lineage>
        <taxon>Bacteria</taxon>
        <taxon>Bacillati</taxon>
        <taxon>Bacillota</taxon>
        <taxon>Bacilli</taxon>
        <taxon>Bacillales</taxon>
        <taxon>Paenibacillaceae</taxon>
        <taxon>Cohnella</taxon>
    </lineage>
</organism>
<keyword evidence="4 6" id="KW-0488">Methylation</keyword>
<evidence type="ECO:0000256" key="1">
    <source>
        <dbReference type="ARBA" id="ARBA00002613"/>
    </source>
</evidence>
<proteinExistence type="inferred from homology"/>
<evidence type="ECO:0000256" key="3">
    <source>
        <dbReference type="ARBA" id="ARBA00019192"/>
    </source>
</evidence>
<gene>
    <name evidence="6 9" type="primary">prfB</name>
    <name evidence="9" type="ORF">QJS35_06275</name>
</gene>
<keyword evidence="6" id="KW-0963">Cytoplasm</keyword>
<feature type="domain" description="Prokaryotic-type class I peptide chain release factors" evidence="8">
    <location>
        <begin position="246"/>
        <end position="262"/>
    </location>
</feature>
<dbReference type="NCBIfam" id="TIGR00020">
    <property type="entry name" value="prfB"/>
    <property type="match status" value="1"/>
</dbReference>
<dbReference type="Pfam" id="PF03462">
    <property type="entry name" value="PCRF"/>
    <property type="match status" value="1"/>
</dbReference>
<dbReference type="Gene3D" id="1.20.58.410">
    <property type="entry name" value="Release factor"/>
    <property type="match status" value="1"/>
</dbReference>
<dbReference type="Gene3D" id="3.30.160.20">
    <property type="match status" value="1"/>
</dbReference>
<evidence type="ECO:0000256" key="7">
    <source>
        <dbReference type="SAM" id="Coils"/>
    </source>
</evidence>
<dbReference type="InterPro" id="IPR045853">
    <property type="entry name" value="Pep_chain_release_fac_I_sf"/>
</dbReference>
<dbReference type="Pfam" id="PF00472">
    <property type="entry name" value="RF-1"/>
    <property type="match status" value="1"/>
</dbReference>
<keyword evidence="10" id="KW-1185">Reference proteome</keyword>
<keyword evidence="5 6" id="KW-0648">Protein biosynthesis</keyword>
<dbReference type="Proteomes" id="UP001493487">
    <property type="component" value="Unassembled WGS sequence"/>
</dbReference>